<organism evidence="1 2">
    <name type="scientific">Pseudomonas putida</name>
    <name type="common">Arthrobacter siderocapsulatus</name>
    <dbReference type="NCBI Taxonomy" id="303"/>
    <lineage>
        <taxon>Bacteria</taxon>
        <taxon>Pseudomonadati</taxon>
        <taxon>Pseudomonadota</taxon>
        <taxon>Gammaproteobacteria</taxon>
        <taxon>Pseudomonadales</taxon>
        <taxon>Pseudomonadaceae</taxon>
        <taxon>Pseudomonas</taxon>
    </lineage>
</organism>
<evidence type="ECO:0000313" key="1">
    <source>
        <dbReference type="EMBL" id="RNF77620.1"/>
    </source>
</evidence>
<proteinExistence type="predicted"/>
<sequence length="252" mass="29279">MFSKEEIKELIKKASNYWLFPDFTNKLTWYIALLGGTILATPTALKEIFYNFLVDTVNLNSGKYFTLAELQSSSVEPLVGLGLIALALMHNLANKFLSQKTSEFALEESREMRSVDTALFRRFLEDFPSNGYTVPFLRDHDLGGSYHDINLTDINKFVERWDNVEHHFLDKEIEERRAELWKKCRAFTYFLGTHSYDLNGGPMFSCVPDNCRGAWDYPEHVDQTLRELNEKATECYELHQSFVMLAKQKLKC</sequence>
<comment type="caution">
    <text evidence="1">The sequence shown here is derived from an EMBL/GenBank/DDBJ whole genome shotgun (WGS) entry which is preliminary data.</text>
</comment>
<reference evidence="1 2" key="1">
    <citation type="submission" date="2018-10" db="EMBL/GenBank/DDBJ databases">
        <title>An outbreak of IMP-63 producing strain in France.</title>
        <authorList>
            <person name="Bour M."/>
            <person name="Liapis E."/>
            <person name="Plesiat P."/>
        </authorList>
    </citation>
    <scope>NUCLEOTIDE SEQUENCE [LARGE SCALE GENOMIC DNA]</scope>
    <source>
        <strain evidence="1 2">12917</strain>
    </source>
</reference>
<evidence type="ECO:0000313" key="2">
    <source>
        <dbReference type="Proteomes" id="UP000278162"/>
    </source>
</evidence>
<protein>
    <submittedName>
        <fullName evidence="1">Uncharacterized protein</fullName>
    </submittedName>
</protein>
<accession>A0A3M8SFN1</accession>
<gene>
    <name evidence="1" type="ORF">EFK07_29940</name>
</gene>
<dbReference type="Proteomes" id="UP000278162">
    <property type="component" value="Unassembled WGS sequence"/>
</dbReference>
<name>A0A3M8SFN1_PSEPU</name>
<dbReference type="EMBL" id="RJAI01000105">
    <property type="protein sequence ID" value="RNF77620.1"/>
    <property type="molecule type" value="Genomic_DNA"/>
</dbReference>
<dbReference type="AlphaFoldDB" id="A0A3M8SFN1"/>